<evidence type="ECO:0000256" key="3">
    <source>
        <dbReference type="PROSITE-ProRule" id="PRU00221"/>
    </source>
</evidence>
<dbReference type="InterPro" id="IPR036322">
    <property type="entry name" value="WD40_repeat_dom_sf"/>
</dbReference>
<dbReference type="Gene3D" id="2.130.10.10">
    <property type="entry name" value="YVTN repeat-like/Quinoprotein amine dehydrogenase"/>
    <property type="match status" value="3"/>
</dbReference>
<sequence length="684" mass="74478">MHSVLSLQRKESAVWKQCRSRQQNIFEWSVWGRKLECVQVLQGHRGCCNCVRWSDKGDWFVSGSDDRTVGLWSLEKSYFAGEAEVRAVTVHSHNIFDACFSPNQASIVATCGADGRVGLVDAGRPGGPGPPQIIYGRQNYSPFYSGAIASKMSFISPECFLVAFYDGKLRALDVRQAPTQNSACVALDLQGNGCCSVEVRPSQPYVFALGTDDSAIRICDLRTANSKDRSVQSSWQKEDNNSEDSSDAMSFYQDDDSNHDESSSSMSCSCADDDDNNDDDNDDNEHCWSGSDWLAGFAVRARLRVLDIPIIENDTDVGISGVAWNPNNDTKLAANFRGDDVFVFNVSPSAHKLSSPLRFRGRDNIATCAKEVRWLFGGTCLATGGDDGCLYIWRASDAAPLIKVRADRNVVNSLAPHPNLPLLVTSGIDSEIKLFEATAPAVSLSTHAGFNKSGISQDAANAPLSPIARQCSTVPLVTPEACPLFADRQAVDSDSSRSVCDSEDDSLDPGDWERRLSERPPSITAAHARSILSKATSLREHADSYARRGAHTAAARSYDAALALTRFSPPSLSTAAERASLRNSCDIAAARQHIIEHEYDAALRLLRKIQTRSEGLLPYLSPDFYRLYALVTPTLDATTTIPSETDSNHVEEIPALIQPLPTLEEVDHMITNCAEGPFASSAAC</sequence>
<dbReference type="AlphaFoldDB" id="A0A7S3NGH0"/>
<name>A0A7S3NGH0_9STRA</name>
<feature type="compositionally biased region" description="Acidic residues" evidence="4">
    <location>
        <begin position="271"/>
        <end position="283"/>
    </location>
</feature>
<dbReference type="EMBL" id="HBIJ01009846">
    <property type="protein sequence ID" value="CAE0366119.1"/>
    <property type="molecule type" value="Transcribed_RNA"/>
</dbReference>
<proteinExistence type="predicted"/>
<dbReference type="SUPFAM" id="SSF50978">
    <property type="entry name" value="WD40 repeat-like"/>
    <property type="match status" value="1"/>
</dbReference>
<evidence type="ECO:0000313" key="5">
    <source>
        <dbReference type="EMBL" id="CAE0366119.1"/>
    </source>
</evidence>
<evidence type="ECO:0008006" key="6">
    <source>
        <dbReference type="Google" id="ProtNLM"/>
    </source>
</evidence>
<feature type="repeat" description="WD" evidence="3">
    <location>
        <begin position="41"/>
        <end position="75"/>
    </location>
</feature>
<evidence type="ECO:0000256" key="2">
    <source>
        <dbReference type="ARBA" id="ARBA00022737"/>
    </source>
</evidence>
<keyword evidence="2" id="KW-0677">Repeat</keyword>
<feature type="region of interest" description="Disordered" evidence="4">
    <location>
        <begin position="495"/>
        <end position="519"/>
    </location>
</feature>
<dbReference type="PROSITE" id="PS50082">
    <property type="entry name" value="WD_REPEATS_2"/>
    <property type="match status" value="1"/>
</dbReference>
<protein>
    <recommendedName>
        <fullName evidence="6">Anaphase-promoting complex subunit 4 WD40 domain-containing protein</fullName>
    </recommendedName>
</protein>
<organism evidence="5">
    <name type="scientific">Aureoumbra lagunensis</name>
    <dbReference type="NCBI Taxonomy" id="44058"/>
    <lineage>
        <taxon>Eukaryota</taxon>
        <taxon>Sar</taxon>
        <taxon>Stramenopiles</taxon>
        <taxon>Ochrophyta</taxon>
        <taxon>Pelagophyceae</taxon>
        <taxon>Pelagomonadales</taxon>
        <taxon>Aureoumbra</taxon>
    </lineage>
</organism>
<dbReference type="PANTHER" id="PTHR15574">
    <property type="entry name" value="WD REPEAT DOMAIN-CONTAINING FAMILY"/>
    <property type="match status" value="1"/>
</dbReference>
<feature type="compositionally biased region" description="Acidic residues" evidence="4">
    <location>
        <begin position="501"/>
        <end position="510"/>
    </location>
</feature>
<keyword evidence="1 3" id="KW-0853">WD repeat</keyword>
<dbReference type="InterPro" id="IPR015943">
    <property type="entry name" value="WD40/YVTN_repeat-like_dom_sf"/>
</dbReference>
<dbReference type="GO" id="GO:0080008">
    <property type="term" value="C:Cul4-RING E3 ubiquitin ligase complex"/>
    <property type="evidence" value="ECO:0007669"/>
    <property type="project" value="TreeGrafter"/>
</dbReference>
<evidence type="ECO:0000256" key="4">
    <source>
        <dbReference type="SAM" id="MobiDB-lite"/>
    </source>
</evidence>
<accession>A0A7S3NGH0</accession>
<reference evidence="5" key="1">
    <citation type="submission" date="2021-01" db="EMBL/GenBank/DDBJ databases">
        <authorList>
            <person name="Corre E."/>
            <person name="Pelletier E."/>
            <person name="Niang G."/>
            <person name="Scheremetjew M."/>
            <person name="Finn R."/>
            <person name="Kale V."/>
            <person name="Holt S."/>
            <person name="Cochrane G."/>
            <person name="Meng A."/>
            <person name="Brown T."/>
            <person name="Cohen L."/>
        </authorList>
    </citation>
    <scope>NUCLEOTIDE SEQUENCE</scope>
    <source>
        <strain evidence="5">CCMP1510</strain>
    </source>
</reference>
<dbReference type="GO" id="GO:0005737">
    <property type="term" value="C:cytoplasm"/>
    <property type="evidence" value="ECO:0007669"/>
    <property type="project" value="TreeGrafter"/>
</dbReference>
<dbReference type="PROSITE" id="PS50294">
    <property type="entry name" value="WD_REPEATS_REGION"/>
    <property type="match status" value="1"/>
</dbReference>
<evidence type="ECO:0000256" key="1">
    <source>
        <dbReference type="ARBA" id="ARBA00022574"/>
    </source>
</evidence>
<dbReference type="InterPro" id="IPR001680">
    <property type="entry name" value="WD40_rpt"/>
</dbReference>
<dbReference type="InterPro" id="IPR045151">
    <property type="entry name" value="DCAF8"/>
</dbReference>
<feature type="compositionally biased region" description="Basic and acidic residues" evidence="4">
    <location>
        <begin position="229"/>
        <end position="240"/>
    </location>
</feature>
<gene>
    <name evidence="5" type="ORF">ALAG00032_LOCUS6863</name>
</gene>
<feature type="region of interest" description="Disordered" evidence="4">
    <location>
        <begin position="229"/>
        <end position="283"/>
    </location>
</feature>
<dbReference type="Pfam" id="PF00400">
    <property type="entry name" value="WD40"/>
    <property type="match status" value="4"/>
</dbReference>
<dbReference type="SMART" id="SM00320">
    <property type="entry name" value="WD40"/>
    <property type="match status" value="6"/>
</dbReference>